<evidence type="ECO:0000313" key="2">
    <source>
        <dbReference type="EnsemblMetazoa" id="ISCW014197-PA"/>
    </source>
</evidence>
<reference evidence="2" key="2">
    <citation type="submission" date="2020-05" db="UniProtKB">
        <authorList>
            <consortium name="EnsemblMetazoa"/>
        </authorList>
    </citation>
    <scope>IDENTIFICATION</scope>
    <source>
        <strain evidence="2">wikel</strain>
    </source>
</reference>
<name>A0A1S4LHJ8_IXOSC</name>
<feature type="region of interest" description="Disordered" evidence="1">
    <location>
        <begin position="1"/>
        <end position="33"/>
    </location>
</feature>
<reference evidence="3" key="1">
    <citation type="submission" date="2008-03" db="EMBL/GenBank/DDBJ databases">
        <title>Annotation of Ixodes scapularis.</title>
        <authorList>
            <consortium name="Ixodes scapularis Genome Project Consortium"/>
            <person name="Caler E."/>
            <person name="Hannick L.I."/>
            <person name="Bidwell S."/>
            <person name="Joardar V."/>
            <person name="Thiagarajan M."/>
            <person name="Amedeo P."/>
            <person name="Galinsky K.J."/>
            <person name="Schobel S."/>
            <person name="Inman J."/>
            <person name="Hostetler J."/>
            <person name="Miller J."/>
            <person name="Hammond M."/>
            <person name="Megy K."/>
            <person name="Lawson D."/>
            <person name="Kodira C."/>
            <person name="Sutton G."/>
            <person name="Meyer J."/>
            <person name="Hill C.A."/>
            <person name="Birren B."/>
            <person name="Nene V."/>
            <person name="Collins F."/>
            <person name="Alarcon-Chaidez F."/>
            <person name="Wikel S."/>
            <person name="Strausberg R."/>
        </authorList>
    </citation>
    <scope>NUCLEOTIDE SEQUENCE [LARGE SCALE GENOMIC DNA]</scope>
    <source>
        <strain evidence="3">Wikel</strain>
    </source>
</reference>
<dbReference type="Proteomes" id="UP000001555">
    <property type="component" value="Unassembled WGS sequence"/>
</dbReference>
<proteinExistence type="predicted"/>
<dbReference type="InParanoid" id="A0A1S4LHJ8"/>
<dbReference type="VEuPathDB" id="VectorBase:ISCI014197"/>
<accession>A0A1S4LHJ8</accession>
<dbReference type="EnsemblMetazoa" id="ISCW014197-RA">
    <property type="protein sequence ID" value="ISCW014197-PA"/>
    <property type="gene ID" value="ISCW014197"/>
</dbReference>
<evidence type="ECO:0000256" key="1">
    <source>
        <dbReference type="SAM" id="MobiDB-lite"/>
    </source>
</evidence>
<dbReference type="AlphaFoldDB" id="A0A1S4LHJ8"/>
<protein>
    <submittedName>
        <fullName evidence="2">Uncharacterized protein</fullName>
    </submittedName>
</protein>
<keyword evidence="3" id="KW-1185">Reference proteome</keyword>
<feature type="compositionally biased region" description="Basic residues" evidence="1">
    <location>
        <begin position="1"/>
        <end position="13"/>
    </location>
</feature>
<organism evidence="2 3">
    <name type="scientific">Ixodes scapularis</name>
    <name type="common">Black-legged tick</name>
    <name type="synonym">Deer tick</name>
    <dbReference type="NCBI Taxonomy" id="6945"/>
    <lineage>
        <taxon>Eukaryota</taxon>
        <taxon>Metazoa</taxon>
        <taxon>Ecdysozoa</taxon>
        <taxon>Arthropoda</taxon>
        <taxon>Chelicerata</taxon>
        <taxon>Arachnida</taxon>
        <taxon>Acari</taxon>
        <taxon>Parasitiformes</taxon>
        <taxon>Ixodida</taxon>
        <taxon>Ixodoidea</taxon>
        <taxon>Ixodidae</taxon>
        <taxon>Ixodinae</taxon>
        <taxon>Ixodes</taxon>
    </lineage>
</organism>
<dbReference type="VEuPathDB" id="VectorBase:ISCW014197"/>
<sequence>RENKTKNRVKIKKKEQADIAAATKPSGGKKKEENILSHAAAGVTVTLITKFFAEKKYIQKGLLKKERKTA</sequence>
<evidence type="ECO:0000313" key="3">
    <source>
        <dbReference type="Proteomes" id="UP000001555"/>
    </source>
</evidence>
<dbReference type="EMBL" id="ABJB010429259">
    <property type="status" value="NOT_ANNOTATED_CDS"/>
    <property type="molecule type" value="Genomic_DNA"/>
</dbReference>